<sequence length="74" mass="7653">MRLVQLTLVGQAAMPVFVNPDQVVSLVALPDRTSIVTTATGNHGAAIVYDVTELAAEVVRLLTTNPAVAAPGRA</sequence>
<gene>
    <name evidence="1" type="ORF">BCL32_4450</name>
</gene>
<dbReference type="EMBL" id="VISO01000003">
    <property type="protein sequence ID" value="TVZ64227.1"/>
    <property type="molecule type" value="Genomic_DNA"/>
</dbReference>
<dbReference type="RefSeq" id="WP_022715324.1">
    <property type="nucleotide sequence ID" value="NZ_ATTQ01000007.1"/>
</dbReference>
<protein>
    <submittedName>
        <fullName evidence="1">Uncharacterized protein</fullName>
    </submittedName>
</protein>
<accession>A0A559SPD8</accession>
<organism evidence="1 2">
    <name type="scientific">Rhizobium mongolense USDA 1844</name>
    <dbReference type="NCBI Taxonomy" id="1079460"/>
    <lineage>
        <taxon>Bacteria</taxon>
        <taxon>Pseudomonadati</taxon>
        <taxon>Pseudomonadota</taxon>
        <taxon>Alphaproteobacteria</taxon>
        <taxon>Hyphomicrobiales</taxon>
        <taxon>Rhizobiaceae</taxon>
        <taxon>Rhizobium/Agrobacterium group</taxon>
        <taxon>Rhizobium</taxon>
    </lineage>
</organism>
<evidence type="ECO:0000313" key="1">
    <source>
        <dbReference type="EMBL" id="TVZ64227.1"/>
    </source>
</evidence>
<dbReference type="Proteomes" id="UP000319824">
    <property type="component" value="Unassembled WGS sequence"/>
</dbReference>
<name>A0A559SPD8_9HYPH</name>
<reference evidence="1 2" key="1">
    <citation type="submission" date="2019-06" db="EMBL/GenBank/DDBJ databases">
        <title>Pac Bio to generate improved reference genome sequences for organisms with transposon mutant libraries (support for FEBA project).</title>
        <authorList>
            <person name="Blow M."/>
        </authorList>
    </citation>
    <scope>NUCLEOTIDE SEQUENCE [LARGE SCALE GENOMIC DNA]</scope>
    <source>
        <strain evidence="1 2">USDA 1844</strain>
    </source>
</reference>
<comment type="caution">
    <text evidence="1">The sequence shown here is derived from an EMBL/GenBank/DDBJ whole genome shotgun (WGS) entry which is preliminary data.</text>
</comment>
<proteinExistence type="predicted"/>
<evidence type="ECO:0000313" key="2">
    <source>
        <dbReference type="Proteomes" id="UP000319824"/>
    </source>
</evidence>
<dbReference type="AlphaFoldDB" id="A0A559SPD8"/>